<dbReference type="SUPFAM" id="SSF55729">
    <property type="entry name" value="Acyl-CoA N-acyltransferases (Nat)"/>
    <property type="match status" value="1"/>
</dbReference>
<dbReference type="RefSeq" id="WP_379981062.1">
    <property type="nucleotide sequence ID" value="NZ_JBHUMO010000040.1"/>
</dbReference>
<comment type="caution">
    <text evidence="3">The sequence shown here is derived from an EMBL/GenBank/DDBJ whole genome shotgun (WGS) entry which is preliminary data.</text>
</comment>
<dbReference type="EC" id="2.3.1.-" evidence="3"/>
<keyword evidence="3" id="KW-0808">Transferase</keyword>
<feature type="domain" description="N-acetyltransferase" evidence="2">
    <location>
        <begin position="2"/>
        <end position="89"/>
    </location>
</feature>
<dbReference type="PANTHER" id="PTHR31435:SF10">
    <property type="entry name" value="BSR4717 PROTEIN"/>
    <property type="match status" value="1"/>
</dbReference>
<evidence type="ECO:0000259" key="1">
    <source>
        <dbReference type="PROSITE" id="PS51186"/>
    </source>
</evidence>
<dbReference type="PROSITE" id="PS51729">
    <property type="entry name" value="GNAT_YJDJ"/>
    <property type="match status" value="1"/>
</dbReference>
<evidence type="ECO:0000259" key="2">
    <source>
        <dbReference type="PROSITE" id="PS51729"/>
    </source>
</evidence>
<dbReference type="CDD" id="cd04301">
    <property type="entry name" value="NAT_SF"/>
    <property type="match status" value="1"/>
</dbReference>
<dbReference type="Pfam" id="PF14542">
    <property type="entry name" value="Acetyltransf_CG"/>
    <property type="match status" value="1"/>
</dbReference>
<sequence length="90" mass="10459">MEFKEEAQRIVIFDEGNEIGEITWIFDDAGDLVVEHTRVDGTYRGQGLAGKLVEKVAEYARREEKKIVPVCSYAKKEFERKSDYADVWKK</sequence>
<keyword evidence="4" id="KW-1185">Reference proteome</keyword>
<protein>
    <submittedName>
        <fullName evidence="3">GNAT family N-acetyltransferase</fullName>
        <ecNumber evidence="3">2.3.1.-</ecNumber>
    </submittedName>
</protein>
<gene>
    <name evidence="3" type="ORF">ACFSR0_06440</name>
</gene>
<dbReference type="InterPro" id="IPR045057">
    <property type="entry name" value="Gcn5-rel_NAT"/>
</dbReference>
<proteinExistence type="predicted"/>
<dbReference type="PROSITE" id="PS51186">
    <property type="entry name" value="GNAT"/>
    <property type="match status" value="1"/>
</dbReference>
<dbReference type="InterPro" id="IPR031165">
    <property type="entry name" value="GNAT_YJDJ"/>
</dbReference>
<reference evidence="4" key="1">
    <citation type="journal article" date="2019" name="Int. J. Syst. Evol. Microbiol.">
        <title>The Global Catalogue of Microorganisms (GCM) 10K type strain sequencing project: providing services to taxonomists for standard genome sequencing and annotation.</title>
        <authorList>
            <consortium name="The Broad Institute Genomics Platform"/>
            <consortium name="The Broad Institute Genome Sequencing Center for Infectious Disease"/>
            <person name="Wu L."/>
            <person name="Ma J."/>
        </authorList>
    </citation>
    <scope>NUCLEOTIDE SEQUENCE [LARGE SCALE GENOMIC DNA]</scope>
    <source>
        <strain evidence="4">TISTR 932</strain>
    </source>
</reference>
<organism evidence="3 4">
    <name type="scientific">Enterococcus camelliae</name>
    <dbReference type="NCBI Taxonomy" id="453959"/>
    <lineage>
        <taxon>Bacteria</taxon>
        <taxon>Bacillati</taxon>
        <taxon>Bacillota</taxon>
        <taxon>Bacilli</taxon>
        <taxon>Lactobacillales</taxon>
        <taxon>Enterococcaceae</taxon>
        <taxon>Enterococcus</taxon>
    </lineage>
</organism>
<evidence type="ECO:0000313" key="3">
    <source>
        <dbReference type="EMBL" id="MFD2729059.1"/>
    </source>
</evidence>
<dbReference type="PANTHER" id="PTHR31435">
    <property type="entry name" value="PROTEIN NATD1"/>
    <property type="match status" value="1"/>
</dbReference>
<accession>A0ABW5TJS8</accession>
<dbReference type="GO" id="GO:0016746">
    <property type="term" value="F:acyltransferase activity"/>
    <property type="evidence" value="ECO:0007669"/>
    <property type="project" value="UniProtKB-KW"/>
</dbReference>
<dbReference type="InterPro" id="IPR016181">
    <property type="entry name" value="Acyl_CoA_acyltransferase"/>
</dbReference>
<dbReference type="Proteomes" id="UP001597427">
    <property type="component" value="Unassembled WGS sequence"/>
</dbReference>
<name>A0ABW5TJS8_9ENTE</name>
<dbReference type="Gene3D" id="3.40.630.30">
    <property type="match status" value="1"/>
</dbReference>
<keyword evidence="3" id="KW-0012">Acyltransferase</keyword>
<evidence type="ECO:0000313" key="4">
    <source>
        <dbReference type="Proteomes" id="UP001597427"/>
    </source>
</evidence>
<dbReference type="EMBL" id="JBHUMO010000040">
    <property type="protein sequence ID" value="MFD2729059.1"/>
    <property type="molecule type" value="Genomic_DNA"/>
</dbReference>
<feature type="domain" description="N-acetyltransferase" evidence="1">
    <location>
        <begin position="1"/>
        <end position="90"/>
    </location>
</feature>
<dbReference type="InterPro" id="IPR000182">
    <property type="entry name" value="GNAT_dom"/>
</dbReference>